<evidence type="ECO:0000313" key="4">
    <source>
        <dbReference type="Proteomes" id="UP000286746"/>
    </source>
</evidence>
<dbReference type="AlphaFoldDB" id="A0A401W1A8"/>
<evidence type="ECO:0000259" key="2">
    <source>
        <dbReference type="Pfam" id="PF19493"/>
    </source>
</evidence>
<dbReference type="Proteomes" id="UP000286746">
    <property type="component" value="Unassembled WGS sequence"/>
</dbReference>
<sequence length="136" mass="14274">MRDRAHLIELPDGTAVWARVSRLDVAGGTDEEYDDVGAWEALGARVEGLRDLVGGVAASLREATERVAPDETSVTFGVEVAAKPGRAVALLADGEAKANLSVTLTWRKRETPEGDTGTVPEESGRAGGRGPHDPGE</sequence>
<protein>
    <recommendedName>
        <fullName evidence="2">Trypsin-co-occurring domain-containing protein</fullName>
    </recommendedName>
</protein>
<dbReference type="NCBIfam" id="NF041216">
    <property type="entry name" value="CU044_2847_fam"/>
    <property type="match status" value="1"/>
</dbReference>
<reference evidence="3 4" key="1">
    <citation type="submission" date="2018-11" db="EMBL/GenBank/DDBJ databases">
        <title>Whole genome sequence of Streptomyces paromomycinus NBRC 15454(T).</title>
        <authorList>
            <person name="Komaki H."/>
            <person name="Tamura T."/>
        </authorList>
    </citation>
    <scope>NUCLEOTIDE SEQUENCE [LARGE SCALE GENOMIC DNA]</scope>
    <source>
        <strain evidence="3 4">NBRC 15454</strain>
    </source>
</reference>
<keyword evidence="4" id="KW-1185">Reference proteome</keyword>
<dbReference type="RefSeq" id="WP_125054286.1">
    <property type="nucleotide sequence ID" value="NZ_BHZD01000001.1"/>
</dbReference>
<evidence type="ECO:0000256" key="1">
    <source>
        <dbReference type="SAM" id="MobiDB-lite"/>
    </source>
</evidence>
<proteinExistence type="predicted"/>
<feature type="region of interest" description="Disordered" evidence="1">
    <location>
        <begin position="107"/>
        <end position="136"/>
    </location>
</feature>
<dbReference type="EMBL" id="BHZD01000001">
    <property type="protein sequence ID" value="GCD43065.1"/>
    <property type="molecule type" value="Genomic_DNA"/>
</dbReference>
<gene>
    <name evidence="3" type="ORF">GKJPGBOP_02742</name>
</gene>
<feature type="domain" description="Trypsin-co-occurring" evidence="2">
    <location>
        <begin position="8"/>
        <end position="108"/>
    </location>
</feature>
<comment type="caution">
    <text evidence="3">The sequence shown here is derived from an EMBL/GenBank/DDBJ whole genome shotgun (WGS) entry which is preliminary data.</text>
</comment>
<evidence type="ECO:0000313" key="3">
    <source>
        <dbReference type="EMBL" id="GCD43065.1"/>
    </source>
</evidence>
<accession>A0A401W1A8</accession>
<name>A0A401W1A8_STREY</name>
<organism evidence="3 4">
    <name type="scientific">Streptomyces paromomycinus</name>
    <name type="common">Streptomyces rimosus subsp. paromomycinus</name>
    <dbReference type="NCBI Taxonomy" id="92743"/>
    <lineage>
        <taxon>Bacteria</taxon>
        <taxon>Bacillati</taxon>
        <taxon>Actinomycetota</taxon>
        <taxon>Actinomycetes</taxon>
        <taxon>Kitasatosporales</taxon>
        <taxon>Streptomycetaceae</taxon>
        <taxon>Streptomyces</taxon>
    </lineage>
</organism>
<dbReference type="Pfam" id="PF19493">
    <property type="entry name" value="Trypco1"/>
    <property type="match status" value="1"/>
</dbReference>
<dbReference type="InterPro" id="IPR045794">
    <property type="entry name" value="Trypco1"/>
</dbReference>